<dbReference type="SMART" id="SM00091">
    <property type="entry name" value="PAS"/>
    <property type="match status" value="1"/>
</dbReference>
<dbReference type="Pfam" id="PF13185">
    <property type="entry name" value="GAF_2"/>
    <property type="match status" value="1"/>
</dbReference>
<dbReference type="InterPro" id="IPR013656">
    <property type="entry name" value="PAS_4"/>
</dbReference>
<evidence type="ECO:0000259" key="4">
    <source>
        <dbReference type="PROSITE" id="PS50113"/>
    </source>
</evidence>
<dbReference type="InterPro" id="IPR035965">
    <property type="entry name" value="PAS-like_dom_sf"/>
</dbReference>
<sequence length="528" mass="58407">MDERTVRAVLDTLPDVFYAFDADGSLVQWNDRLTTLTGYDDSEIEGMTPGDFIPEEDQETIFEAIDAVLADNQTETRQSALLTKDGEKIPFEFNARRVTDADGTVRGFVGTGRNLSKRRERERELRRQHDELKTFNRINELVREVIHALVSAAVREEVEQTVCDHLVGSDLYRFAWVGDYDVVENAIVPRATAGDDEGYHEVVGERVNDEWERPAETVYRTGESVVVRDISKEPALTADLRNDGVERGIRSGIAVPLSHGPTMYGVLVVYANRTDAFSEREADGFKALGKLVGFAINATESKKLLTAGSFVELEFDVADEDAVLVSLSRQTGGALVLKGTVPLSGGQFLYYVRTEGVTPEEVVEVAETLSAVDESHVVSSHSDAGLLVLTVSDSLVNLLVEIGAKVRTARAEHGEKHLVVEVSPDADIRTLLDSVRSSHPDVELIAKREVDRPVETRSDFRQSFASDLTSRQRAAFRAAYLAGYYDWPRKSTAEDIADTMGIAPATLHQHLRKAEGKLASAFFTDNRE</sequence>
<evidence type="ECO:0000256" key="1">
    <source>
        <dbReference type="ARBA" id="ARBA00023015"/>
    </source>
</evidence>
<dbReference type="SUPFAM" id="SSF55785">
    <property type="entry name" value="PYP-like sensor domain (PAS domain)"/>
    <property type="match status" value="1"/>
</dbReference>
<dbReference type="InterPro" id="IPR003018">
    <property type="entry name" value="GAF"/>
</dbReference>
<accession>A0A1N6UZX9</accession>
<evidence type="ECO:0000259" key="3">
    <source>
        <dbReference type="PROSITE" id="PS50112"/>
    </source>
</evidence>
<dbReference type="InterPro" id="IPR031803">
    <property type="entry name" value="BAT_GAF/HTH-assoc"/>
</dbReference>
<feature type="domain" description="PAC" evidence="4">
    <location>
        <begin position="75"/>
        <end position="127"/>
    </location>
</feature>
<evidence type="ECO:0000313" key="5">
    <source>
        <dbReference type="EMBL" id="SIQ70846.1"/>
    </source>
</evidence>
<dbReference type="InterPro" id="IPR007050">
    <property type="entry name" value="HTH_bacterioopsin"/>
</dbReference>
<dbReference type="PANTHER" id="PTHR34236">
    <property type="entry name" value="DIMETHYL SULFOXIDE REDUCTASE TRANSCRIPTIONAL ACTIVATOR"/>
    <property type="match status" value="1"/>
</dbReference>
<dbReference type="EMBL" id="FTNO01000001">
    <property type="protein sequence ID" value="SIQ70846.1"/>
    <property type="molecule type" value="Genomic_DNA"/>
</dbReference>
<evidence type="ECO:0000256" key="2">
    <source>
        <dbReference type="ARBA" id="ARBA00023163"/>
    </source>
</evidence>
<name>A0A1N6UZX9_9EURY</name>
<gene>
    <name evidence="5" type="ORF">SAMN05421858_0152</name>
</gene>
<dbReference type="Proteomes" id="UP000186914">
    <property type="component" value="Unassembled WGS sequence"/>
</dbReference>
<dbReference type="SUPFAM" id="SSF55781">
    <property type="entry name" value="GAF domain-like"/>
    <property type="match status" value="1"/>
</dbReference>
<keyword evidence="6" id="KW-1185">Reference proteome</keyword>
<dbReference type="PANTHER" id="PTHR34236:SF1">
    <property type="entry name" value="DIMETHYL SULFOXIDE REDUCTASE TRANSCRIPTIONAL ACTIVATOR"/>
    <property type="match status" value="1"/>
</dbReference>
<dbReference type="InterPro" id="IPR000700">
    <property type="entry name" value="PAS-assoc_C"/>
</dbReference>
<dbReference type="NCBIfam" id="TIGR00229">
    <property type="entry name" value="sensory_box"/>
    <property type="match status" value="1"/>
</dbReference>
<dbReference type="PROSITE" id="PS50113">
    <property type="entry name" value="PAC"/>
    <property type="match status" value="1"/>
</dbReference>
<dbReference type="OrthoDB" id="165911at2157"/>
<keyword evidence="1" id="KW-0805">Transcription regulation</keyword>
<dbReference type="Pfam" id="PF08448">
    <property type="entry name" value="PAS_4"/>
    <property type="match status" value="1"/>
</dbReference>
<keyword evidence="2" id="KW-0804">Transcription</keyword>
<dbReference type="Pfam" id="PF15915">
    <property type="entry name" value="BAT"/>
    <property type="match status" value="1"/>
</dbReference>
<protein>
    <submittedName>
        <fullName evidence="5">PAS domain S-box-containing protein</fullName>
    </submittedName>
</protein>
<dbReference type="AlphaFoldDB" id="A0A1N6UZX9"/>
<dbReference type="PROSITE" id="PS50112">
    <property type="entry name" value="PAS"/>
    <property type="match status" value="1"/>
</dbReference>
<evidence type="ECO:0000313" key="6">
    <source>
        <dbReference type="Proteomes" id="UP000186914"/>
    </source>
</evidence>
<organism evidence="5 6">
    <name type="scientific">Haladaptatus litoreus</name>
    <dbReference type="NCBI Taxonomy" id="553468"/>
    <lineage>
        <taxon>Archaea</taxon>
        <taxon>Methanobacteriati</taxon>
        <taxon>Methanobacteriota</taxon>
        <taxon>Stenosarchaea group</taxon>
        <taxon>Halobacteria</taxon>
        <taxon>Halobacteriales</taxon>
        <taxon>Haladaptataceae</taxon>
        <taxon>Haladaptatus</taxon>
    </lineage>
</organism>
<proteinExistence type="predicted"/>
<dbReference type="RefSeq" id="WP_076430173.1">
    <property type="nucleotide sequence ID" value="NZ_FTNO01000001.1"/>
</dbReference>
<dbReference type="Gene3D" id="3.30.450.20">
    <property type="entry name" value="PAS domain"/>
    <property type="match status" value="1"/>
</dbReference>
<dbReference type="SMART" id="SM00065">
    <property type="entry name" value="GAF"/>
    <property type="match status" value="1"/>
</dbReference>
<dbReference type="CDD" id="cd00130">
    <property type="entry name" value="PAS"/>
    <property type="match status" value="1"/>
</dbReference>
<dbReference type="InterPro" id="IPR000014">
    <property type="entry name" value="PAS"/>
</dbReference>
<dbReference type="Gene3D" id="3.30.450.40">
    <property type="match status" value="1"/>
</dbReference>
<dbReference type="Pfam" id="PF04967">
    <property type="entry name" value="HTH_10"/>
    <property type="match status" value="1"/>
</dbReference>
<reference evidence="6" key="1">
    <citation type="submission" date="2017-01" db="EMBL/GenBank/DDBJ databases">
        <authorList>
            <person name="Varghese N."/>
            <person name="Submissions S."/>
        </authorList>
    </citation>
    <scope>NUCLEOTIDE SEQUENCE [LARGE SCALE GENOMIC DNA]</scope>
    <source>
        <strain evidence="6">CGMCC 1.7737</strain>
    </source>
</reference>
<feature type="domain" description="PAS" evidence="3">
    <location>
        <begin position="2"/>
        <end position="72"/>
    </location>
</feature>
<dbReference type="InterPro" id="IPR029016">
    <property type="entry name" value="GAF-like_dom_sf"/>
</dbReference>